<evidence type="ECO:0000313" key="1">
    <source>
        <dbReference type="EMBL" id="KAI9161409.1"/>
    </source>
</evidence>
<dbReference type="PANTHER" id="PTHR31549">
    <property type="entry name" value="PROTEIN, PUTATIVE (DUF247)-RELATED-RELATED"/>
    <property type="match status" value="1"/>
</dbReference>
<protein>
    <submittedName>
        <fullName evidence="1">Uncharacterized protein</fullName>
    </submittedName>
</protein>
<dbReference type="AlphaFoldDB" id="A0AAD5NJ33"/>
<comment type="caution">
    <text evidence="1">The sequence shown here is derived from an EMBL/GenBank/DDBJ whole genome shotgun (WGS) entry which is preliminary data.</text>
</comment>
<dbReference type="EMBL" id="JAJSOW010000106">
    <property type="protein sequence ID" value="KAI9161409.1"/>
    <property type="molecule type" value="Genomic_DNA"/>
</dbReference>
<dbReference type="Pfam" id="PF03140">
    <property type="entry name" value="DUF247"/>
    <property type="match status" value="1"/>
</dbReference>
<dbReference type="PANTHER" id="PTHR31549:SF191">
    <property type="entry name" value="DUF247 DOMAIN PROTEIN"/>
    <property type="match status" value="1"/>
</dbReference>
<name>A0AAD5NJ33_ACENE</name>
<accession>A0AAD5NJ33</accession>
<gene>
    <name evidence="1" type="ORF">LWI28_017086</name>
</gene>
<dbReference type="InterPro" id="IPR004158">
    <property type="entry name" value="DUF247_pln"/>
</dbReference>
<sequence>MKTGKRVGRVNELKAAGIQLKSGTSEGSLRDNISFASGTLTLPCLLVNDSTAPKLLNLIAFEICPDFQNDSQVITSYIFFLHSLIDRPDDVKELRKAHVLINNDDAVAGSDEEVARLFK</sequence>
<organism evidence="1 2">
    <name type="scientific">Acer negundo</name>
    <name type="common">Box elder</name>
    <dbReference type="NCBI Taxonomy" id="4023"/>
    <lineage>
        <taxon>Eukaryota</taxon>
        <taxon>Viridiplantae</taxon>
        <taxon>Streptophyta</taxon>
        <taxon>Embryophyta</taxon>
        <taxon>Tracheophyta</taxon>
        <taxon>Spermatophyta</taxon>
        <taxon>Magnoliopsida</taxon>
        <taxon>eudicotyledons</taxon>
        <taxon>Gunneridae</taxon>
        <taxon>Pentapetalae</taxon>
        <taxon>rosids</taxon>
        <taxon>malvids</taxon>
        <taxon>Sapindales</taxon>
        <taxon>Sapindaceae</taxon>
        <taxon>Hippocastanoideae</taxon>
        <taxon>Acereae</taxon>
        <taxon>Acer</taxon>
    </lineage>
</organism>
<evidence type="ECO:0000313" key="2">
    <source>
        <dbReference type="Proteomes" id="UP001064489"/>
    </source>
</evidence>
<reference evidence="1" key="2">
    <citation type="submission" date="2023-02" db="EMBL/GenBank/DDBJ databases">
        <authorList>
            <person name="Swenson N.G."/>
            <person name="Wegrzyn J.L."/>
            <person name="Mcevoy S.L."/>
        </authorList>
    </citation>
    <scope>NUCLEOTIDE SEQUENCE</scope>
    <source>
        <strain evidence="1">91603</strain>
        <tissue evidence="1">Leaf</tissue>
    </source>
</reference>
<keyword evidence="2" id="KW-1185">Reference proteome</keyword>
<dbReference type="Proteomes" id="UP001064489">
    <property type="component" value="Chromosome 2"/>
</dbReference>
<proteinExistence type="predicted"/>
<reference evidence="1" key="1">
    <citation type="journal article" date="2022" name="Plant J.">
        <title>Strategies of tolerance reflected in two North American maple genomes.</title>
        <authorList>
            <person name="McEvoy S.L."/>
            <person name="Sezen U.U."/>
            <person name="Trouern-Trend A."/>
            <person name="McMahon S.M."/>
            <person name="Schaberg P.G."/>
            <person name="Yang J."/>
            <person name="Wegrzyn J.L."/>
            <person name="Swenson N.G."/>
        </authorList>
    </citation>
    <scope>NUCLEOTIDE SEQUENCE</scope>
    <source>
        <strain evidence="1">91603</strain>
    </source>
</reference>